<dbReference type="Pfam" id="PF13976">
    <property type="entry name" value="gag_pre-integrs"/>
    <property type="match status" value="1"/>
</dbReference>
<evidence type="ECO:0000259" key="3">
    <source>
        <dbReference type="Pfam" id="PF13976"/>
    </source>
</evidence>
<dbReference type="EMBL" id="BKCJ010028280">
    <property type="protein sequence ID" value="GEV59818.1"/>
    <property type="molecule type" value="Genomic_DNA"/>
</dbReference>
<organism evidence="4">
    <name type="scientific">Tanacetum cinerariifolium</name>
    <name type="common">Dalmatian daisy</name>
    <name type="synonym">Chrysanthemum cinerariifolium</name>
    <dbReference type="NCBI Taxonomy" id="118510"/>
    <lineage>
        <taxon>Eukaryota</taxon>
        <taxon>Viridiplantae</taxon>
        <taxon>Streptophyta</taxon>
        <taxon>Embryophyta</taxon>
        <taxon>Tracheophyta</taxon>
        <taxon>Spermatophyta</taxon>
        <taxon>Magnoliopsida</taxon>
        <taxon>eudicotyledons</taxon>
        <taxon>Gunneridae</taxon>
        <taxon>Pentapetalae</taxon>
        <taxon>asterids</taxon>
        <taxon>campanulids</taxon>
        <taxon>Asterales</taxon>
        <taxon>Asteraceae</taxon>
        <taxon>Asteroideae</taxon>
        <taxon>Anthemideae</taxon>
        <taxon>Anthemidinae</taxon>
        <taxon>Tanacetum</taxon>
    </lineage>
</organism>
<evidence type="ECO:0000256" key="1">
    <source>
        <dbReference type="SAM" id="MobiDB-lite"/>
    </source>
</evidence>
<comment type="caution">
    <text evidence="4">The sequence shown here is derived from an EMBL/GenBank/DDBJ whole genome shotgun (WGS) entry which is preliminary data.</text>
</comment>
<dbReference type="Pfam" id="PF07727">
    <property type="entry name" value="RVT_2"/>
    <property type="match status" value="1"/>
</dbReference>
<feature type="compositionally biased region" description="Low complexity" evidence="1">
    <location>
        <begin position="149"/>
        <end position="161"/>
    </location>
</feature>
<gene>
    <name evidence="4" type="ORF">Tci_131795</name>
</gene>
<feature type="domain" description="Reverse transcriptase Ty1/copia-type" evidence="2">
    <location>
        <begin position="280"/>
        <end position="376"/>
    </location>
</feature>
<name>A0A699GT03_TANCI</name>
<reference evidence="4" key="1">
    <citation type="journal article" date="2019" name="Sci. Rep.">
        <title>Draft genome of Tanacetum cinerariifolium, the natural source of mosquito coil.</title>
        <authorList>
            <person name="Yamashiro T."/>
            <person name="Shiraishi A."/>
            <person name="Satake H."/>
            <person name="Nakayama K."/>
        </authorList>
    </citation>
    <scope>NUCLEOTIDE SEQUENCE</scope>
</reference>
<dbReference type="InterPro" id="IPR013103">
    <property type="entry name" value="RVT_2"/>
</dbReference>
<evidence type="ECO:0000313" key="4">
    <source>
        <dbReference type="EMBL" id="GEV59818.1"/>
    </source>
</evidence>
<proteinExistence type="predicted"/>
<feature type="domain" description="GAG-pre-integrase" evidence="3">
    <location>
        <begin position="39"/>
        <end position="104"/>
    </location>
</feature>
<feature type="region of interest" description="Disordered" evidence="1">
    <location>
        <begin position="144"/>
        <end position="186"/>
    </location>
</feature>
<protein>
    <submittedName>
        <fullName evidence="4">Retrovirus-related Pol polyprotein from transposon TNT 1-94</fullName>
    </submittedName>
</protein>
<evidence type="ECO:0000259" key="2">
    <source>
        <dbReference type="Pfam" id="PF07727"/>
    </source>
</evidence>
<feature type="compositionally biased region" description="Polar residues" evidence="1">
    <location>
        <begin position="162"/>
        <end position="186"/>
    </location>
</feature>
<accession>A0A699GT03</accession>
<dbReference type="AlphaFoldDB" id="A0A699GT03"/>
<sequence>LIEIILFIIDSGCSKHMTGNLKLLSNFVEKFLGSRGTYLYSITFQDTSTPNPIFLMSKASSLQAWLWHCRLSHLNFDSINLLLKNDIVIGLPKLKFIKDHLCSSFETVTMSNELDLLFSLMFDALLNGTIQFVSKSSTVTTADAPNQCQQQQHTTPSTSSTVAANTPPLNIQTTPKTTSQASTQAPTITATENIIQAETNKEYAQVDEDEFINIFSTPIQERGETSSRHVDSSNMHTFYQRHPSEHCWTKDHLLEQVIGNPSQSIRIRRQLETDGEMCMFRLTEGIDFKESFALVARLEAVWLFVAYAAHKSFQVYQMDIKETFLNGPFKEEVYFNHPDGFVDPHHLDKVYHLKKALYGLKQAPRAWYDELSNFLDTWLVLLGGRVDLLLASPRGDSQWVDRVSANYQSKSDNEEWKKLLYGNSFKDFDSKKNKRKDSKMKLLIDEANIVESNVLLPQLLDSDLTLSEESSEIATLLSSPFGNEDNVFNPGILIFGGTQIFNDESKELSMNETLLSFSSENEDKVFNPGILISKRVYSFTMGLSHRTYETFKIVNVLHNILNETGVSAACELQENILSSYYCCTASIKVTTASEVMENGATLPKTQVVEGVTKEMPITTGKEKAQRRLVVKARSTLMMGISNEH</sequence>
<dbReference type="InterPro" id="IPR025724">
    <property type="entry name" value="GAG-pre-integrase_dom"/>
</dbReference>
<feature type="non-terminal residue" evidence="4">
    <location>
        <position position="1"/>
    </location>
</feature>